<gene>
    <name evidence="2" type="ORF">PACLA_8A063159</name>
</gene>
<comment type="caution">
    <text evidence="2">The sequence shown here is derived from an EMBL/GenBank/DDBJ whole genome shotgun (WGS) entry which is preliminary data.</text>
</comment>
<feature type="compositionally biased region" description="Basic and acidic residues" evidence="1">
    <location>
        <begin position="1"/>
        <end position="12"/>
    </location>
</feature>
<feature type="region of interest" description="Disordered" evidence="1">
    <location>
        <begin position="1"/>
        <end position="20"/>
    </location>
</feature>
<organism evidence="2 3">
    <name type="scientific">Paramuricea clavata</name>
    <name type="common">Red gorgonian</name>
    <name type="synonym">Violescent sea-whip</name>
    <dbReference type="NCBI Taxonomy" id="317549"/>
    <lineage>
        <taxon>Eukaryota</taxon>
        <taxon>Metazoa</taxon>
        <taxon>Cnidaria</taxon>
        <taxon>Anthozoa</taxon>
        <taxon>Octocorallia</taxon>
        <taxon>Malacalcyonacea</taxon>
        <taxon>Plexauridae</taxon>
        <taxon>Paramuricea</taxon>
    </lineage>
</organism>
<evidence type="ECO:0000313" key="3">
    <source>
        <dbReference type="Proteomes" id="UP001152795"/>
    </source>
</evidence>
<accession>A0A7D9K6Q8</accession>
<reference evidence="2" key="1">
    <citation type="submission" date="2020-04" db="EMBL/GenBank/DDBJ databases">
        <authorList>
            <person name="Alioto T."/>
            <person name="Alioto T."/>
            <person name="Gomez Garrido J."/>
        </authorList>
    </citation>
    <scope>NUCLEOTIDE SEQUENCE</scope>
    <source>
        <strain evidence="2">A484AB</strain>
    </source>
</reference>
<name>A0A7D9K6Q8_PARCT</name>
<dbReference type="EMBL" id="CACRXK020029591">
    <property type="protein sequence ID" value="CAB4042165.1"/>
    <property type="molecule type" value="Genomic_DNA"/>
</dbReference>
<evidence type="ECO:0000313" key="2">
    <source>
        <dbReference type="EMBL" id="CAB4042165.1"/>
    </source>
</evidence>
<dbReference type="AlphaFoldDB" id="A0A7D9K6Q8"/>
<keyword evidence="3" id="KW-1185">Reference proteome</keyword>
<sequence length="110" mass="13186">MKDPWETLDPHDPSGGIEKIFKKGRPFKIPPSARDDKVSVKKRKRKSQEDSLVNDKLIPIAEFCRLAYHSQAKKLPKNPLKTLVYHEFEYIYWKEFRRRQILEKKHRKAL</sequence>
<dbReference type="Proteomes" id="UP001152795">
    <property type="component" value="Unassembled WGS sequence"/>
</dbReference>
<proteinExistence type="predicted"/>
<feature type="non-terminal residue" evidence="2">
    <location>
        <position position="110"/>
    </location>
</feature>
<feature type="region of interest" description="Disordered" evidence="1">
    <location>
        <begin position="26"/>
        <end position="49"/>
    </location>
</feature>
<protein>
    <submittedName>
        <fullName evidence="2">Uncharacterized protein</fullName>
    </submittedName>
</protein>
<evidence type="ECO:0000256" key="1">
    <source>
        <dbReference type="SAM" id="MobiDB-lite"/>
    </source>
</evidence>